<evidence type="ECO:0000256" key="3">
    <source>
        <dbReference type="ARBA" id="ARBA00022679"/>
    </source>
</evidence>
<evidence type="ECO:0000256" key="6">
    <source>
        <dbReference type="SAM" id="MobiDB-lite"/>
    </source>
</evidence>
<evidence type="ECO:0000313" key="9">
    <source>
        <dbReference type="Proteomes" id="UP001163823"/>
    </source>
</evidence>
<keyword evidence="4 7" id="KW-0472">Membrane</keyword>
<keyword evidence="5" id="KW-0325">Glycoprotein</keyword>
<reference evidence="8" key="1">
    <citation type="journal article" date="2023" name="Science">
        <title>Elucidation of the pathway for biosynthesis of saponin adjuvants from the soapbark tree.</title>
        <authorList>
            <person name="Reed J."/>
            <person name="Orme A."/>
            <person name="El-Demerdash A."/>
            <person name="Owen C."/>
            <person name="Martin L.B.B."/>
            <person name="Misra R.C."/>
            <person name="Kikuchi S."/>
            <person name="Rejzek M."/>
            <person name="Martin A.C."/>
            <person name="Harkess A."/>
            <person name="Leebens-Mack J."/>
            <person name="Louveau T."/>
            <person name="Stephenson M.J."/>
            <person name="Osbourn A."/>
        </authorList>
    </citation>
    <scope>NUCLEOTIDE SEQUENCE</scope>
    <source>
        <strain evidence="8">S10</strain>
    </source>
</reference>
<keyword evidence="9" id="KW-1185">Reference proteome</keyword>
<evidence type="ECO:0000256" key="2">
    <source>
        <dbReference type="ARBA" id="ARBA00022676"/>
    </source>
</evidence>
<feature type="compositionally biased region" description="Pro residues" evidence="6">
    <location>
        <begin position="116"/>
        <end position="134"/>
    </location>
</feature>
<dbReference type="GO" id="GO:0016020">
    <property type="term" value="C:membrane"/>
    <property type="evidence" value="ECO:0007669"/>
    <property type="project" value="UniProtKB-SubCell"/>
</dbReference>
<keyword evidence="7" id="KW-0812">Transmembrane</keyword>
<feature type="compositionally biased region" description="Pro residues" evidence="6">
    <location>
        <begin position="82"/>
        <end position="92"/>
    </location>
</feature>
<dbReference type="KEGG" id="qsa:O6P43_005625"/>
<name>A0AAD7Q6J8_QUISA</name>
<comment type="caution">
    <text evidence="8">The sequence shown here is derived from an EMBL/GenBank/DDBJ whole genome shotgun (WGS) entry which is preliminary data.</text>
</comment>
<proteinExistence type="predicted"/>
<evidence type="ECO:0000256" key="1">
    <source>
        <dbReference type="ARBA" id="ARBA00004606"/>
    </source>
</evidence>
<feature type="region of interest" description="Disordered" evidence="6">
    <location>
        <begin position="74"/>
        <end position="134"/>
    </location>
</feature>
<evidence type="ECO:0000256" key="4">
    <source>
        <dbReference type="ARBA" id="ARBA00023136"/>
    </source>
</evidence>
<dbReference type="Pfam" id="PF02485">
    <property type="entry name" value="Branch"/>
    <property type="match status" value="1"/>
</dbReference>
<sequence length="460" mass="52249">MGADQQYPCRRIISKPFNGLLHVKNTNHVFYLVFTVIGFSLGLITTLCLKSFSLTNNFQAFLYYSIPPSTLNPQIVNSPQSQPSPRPFPTPQEPSTSPSPSRPPIPTPPESSSSPSPSPPPPSPPPILIPPSPSPPPLSFLRNTTFNLTGVTLKEQQLLIMHNMSDHELFKKATMIPSIQDSHDDHVQKVAFMFLTKQSLPLGPLWESFFKGHEGLYSIYVHSDPSYNETLPQDSVFYGRRIPSQPVFWGTATMIDAERRLLANALLEISNQRFVLISESCIPLFNFSTIYDYLMNSNQSFLGSFDDPRKAGRGRYNPKMSPAINITNWRKGSQWFELHRELAIHVVSDQKYYPIFQQYCVPPCYSDEHYIPTLVNILYPELNSNRTITWVDWSRGGAHPRKFGWVDITNEFLNRIQFGSECVYNGNTTNMCFLFARKFLPNTLRPLLKVAPLVLGFNPN</sequence>
<evidence type="ECO:0000256" key="7">
    <source>
        <dbReference type="SAM" id="Phobius"/>
    </source>
</evidence>
<keyword evidence="2" id="KW-0328">Glycosyltransferase</keyword>
<dbReference type="PANTHER" id="PTHR31042">
    <property type="entry name" value="CORE-2/I-BRANCHING BETA-1,6-N-ACETYLGLUCOSAMINYLTRANSFERASE FAMILY PROTEIN-RELATED"/>
    <property type="match status" value="1"/>
</dbReference>
<protein>
    <submittedName>
        <fullName evidence="8">Core-2/I-branching beta-1,6-N-acetylglucosaminyltransferase family protein</fullName>
    </submittedName>
</protein>
<keyword evidence="3" id="KW-0808">Transferase</keyword>
<dbReference type="EMBL" id="JARAOO010000003">
    <property type="protein sequence ID" value="KAJ7975752.1"/>
    <property type="molecule type" value="Genomic_DNA"/>
</dbReference>
<organism evidence="8 9">
    <name type="scientific">Quillaja saponaria</name>
    <name type="common">Soap bark tree</name>
    <dbReference type="NCBI Taxonomy" id="32244"/>
    <lineage>
        <taxon>Eukaryota</taxon>
        <taxon>Viridiplantae</taxon>
        <taxon>Streptophyta</taxon>
        <taxon>Embryophyta</taxon>
        <taxon>Tracheophyta</taxon>
        <taxon>Spermatophyta</taxon>
        <taxon>Magnoliopsida</taxon>
        <taxon>eudicotyledons</taxon>
        <taxon>Gunneridae</taxon>
        <taxon>Pentapetalae</taxon>
        <taxon>rosids</taxon>
        <taxon>fabids</taxon>
        <taxon>Fabales</taxon>
        <taxon>Quillajaceae</taxon>
        <taxon>Quillaja</taxon>
    </lineage>
</organism>
<accession>A0AAD7Q6J8</accession>
<dbReference type="InterPro" id="IPR003406">
    <property type="entry name" value="Glyco_trans_14"/>
</dbReference>
<dbReference type="PANTHER" id="PTHR31042:SF77">
    <property type="entry name" value="GLYCOSYLTRANSFERASE"/>
    <property type="match status" value="1"/>
</dbReference>
<feature type="transmembrane region" description="Helical" evidence="7">
    <location>
        <begin position="29"/>
        <end position="49"/>
    </location>
</feature>
<keyword evidence="7" id="KW-1133">Transmembrane helix</keyword>
<gene>
    <name evidence="8" type="ORF">O6P43_005625</name>
</gene>
<dbReference type="Proteomes" id="UP001163823">
    <property type="component" value="Chromosome 3"/>
</dbReference>
<dbReference type="GO" id="GO:0016757">
    <property type="term" value="F:glycosyltransferase activity"/>
    <property type="evidence" value="ECO:0007669"/>
    <property type="project" value="UniProtKB-KW"/>
</dbReference>
<comment type="subcellular location">
    <subcellularLocation>
        <location evidence="1">Membrane</location>
        <topology evidence="1">Single-pass type II membrane protein</topology>
    </subcellularLocation>
</comment>
<evidence type="ECO:0000256" key="5">
    <source>
        <dbReference type="ARBA" id="ARBA00023180"/>
    </source>
</evidence>
<feature type="compositionally biased region" description="Pro residues" evidence="6">
    <location>
        <begin position="100"/>
        <end position="109"/>
    </location>
</feature>
<evidence type="ECO:0000313" key="8">
    <source>
        <dbReference type="EMBL" id="KAJ7975752.1"/>
    </source>
</evidence>
<dbReference type="InterPro" id="IPR044174">
    <property type="entry name" value="BC10-like"/>
</dbReference>
<dbReference type="AlphaFoldDB" id="A0AAD7Q6J8"/>